<dbReference type="GO" id="GO:0004364">
    <property type="term" value="F:glutathione transferase activity"/>
    <property type="evidence" value="ECO:0007669"/>
    <property type="project" value="UniProtKB-UniRule"/>
</dbReference>
<comment type="subcellular location">
    <subcellularLocation>
        <location evidence="3">Cytoplasm</location>
        <location evidence="3">Cytosol</location>
    </subcellularLocation>
</comment>
<accession>A0ABD2YAC6</accession>
<dbReference type="EMBL" id="JBJUIK010000015">
    <property type="protein sequence ID" value="KAL3502984.1"/>
    <property type="molecule type" value="Genomic_DNA"/>
</dbReference>
<keyword evidence="3" id="KW-0963">Cytoplasm</keyword>
<comment type="similarity">
    <text evidence="3">Belongs to the GST superfamily.</text>
</comment>
<dbReference type="CDD" id="cd03058">
    <property type="entry name" value="GST_N_Tau"/>
    <property type="match status" value="1"/>
</dbReference>
<dbReference type="Gene3D" id="1.20.1050.10">
    <property type="match status" value="1"/>
</dbReference>
<evidence type="ECO:0000259" key="5">
    <source>
        <dbReference type="PROSITE" id="PS50405"/>
    </source>
</evidence>
<evidence type="ECO:0000256" key="2">
    <source>
        <dbReference type="ARBA" id="ARBA00047960"/>
    </source>
</evidence>
<dbReference type="PROSITE" id="PS50404">
    <property type="entry name" value="GST_NTER"/>
    <property type="match status" value="1"/>
</dbReference>
<keyword evidence="1 3" id="KW-0808">Transferase</keyword>
<dbReference type="InterPro" id="IPR010987">
    <property type="entry name" value="Glutathione-S-Trfase_C-like"/>
</dbReference>
<dbReference type="SFLD" id="SFLDS00019">
    <property type="entry name" value="Glutathione_Transferase_(cytos"/>
    <property type="match status" value="1"/>
</dbReference>
<dbReference type="PANTHER" id="PTHR11260:SF781">
    <property type="entry name" value="GLUTATHIONE S-TRANSFERASE U19"/>
    <property type="match status" value="1"/>
</dbReference>
<keyword evidence="7" id="KW-1185">Reference proteome</keyword>
<dbReference type="SUPFAM" id="SSF52833">
    <property type="entry name" value="Thioredoxin-like"/>
    <property type="match status" value="1"/>
</dbReference>
<dbReference type="CDD" id="cd03185">
    <property type="entry name" value="GST_C_Tau"/>
    <property type="match status" value="1"/>
</dbReference>
<feature type="domain" description="GST C-terminal" evidence="5">
    <location>
        <begin position="88"/>
        <end position="208"/>
    </location>
</feature>
<dbReference type="PANTHER" id="PTHR11260">
    <property type="entry name" value="GLUTATHIONE S-TRANSFERASE, GST, SUPERFAMILY, GST DOMAIN CONTAINING"/>
    <property type="match status" value="1"/>
</dbReference>
<proteinExistence type="inferred from homology"/>
<dbReference type="FunFam" id="3.40.30.10:FF:000014">
    <property type="entry name" value="Tau class glutathione S-transferase"/>
    <property type="match status" value="1"/>
</dbReference>
<dbReference type="GO" id="GO:0005829">
    <property type="term" value="C:cytosol"/>
    <property type="evidence" value="ECO:0007669"/>
    <property type="project" value="UniProtKB-SubCell"/>
</dbReference>
<dbReference type="FunFam" id="1.20.1050.10:FF:000018">
    <property type="entry name" value="Glutathione S-transferase U20"/>
    <property type="match status" value="1"/>
</dbReference>
<evidence type="ECO:0000313" key="6">
    <source>
        <dbReference type="EMBL" id="KAL3502984.1"/>
    </source>
</evidence>
<dbReference type="Pfam" id="PF13410">
    <property type="entry name" value="GST_C_2"/>
    <property type="match status" value="1"/>
</dbReference>
<comment type="caution">
    <text evidence="6">The sequence shown here is derived from an EMBL/GenBank/DDBJ whole genome shotgun (WGS) entry which is preliminary data.</text>
</comment>
<dbReference type="PROSITE" id="PS50405">
    <property type="entry name" value="GST_CTER"/>
    <property type="match status" value="1"/>
</dbReference>
<dbReference type="AlphaFoldDB" id="A0ABD2YAC6"/>
<dbReference type="SFLD" id="SFLDG01152">
    <property type="entry name" value="Main.3:_Omega-_and_Tau-like"/>
    <property type="match status" value="1"/>
</dbReference>
<evidence type="ECO:0000313" key="7">
    <source>
        <dbReference type="Proteomes" id="UP001630127"/>
    </source>
</evidence>
<dbReference type="InterPro" id="IPR040079">
    <property type="entry name" value="Glutathione_S-Trfase"/>
</dbReference>
<comment type="catalytic activity">
    <reaction evidence="2 3">
        <text>RX + glutathione = an S-substituted glutathione + a halide anion + H(+)</text>
        <dbReference type="Rhea" id="RHEA:16437"/>
        <dbReference type="ChEBI" id="CHEBI:15378"/>
        <dbReference type="ChEBI" id="CHEBI:16042"/>
        <dbReference type="ChEBI" id="CHEBI:17792"/>
        <dbReference type="ChEBI" id="CHEBI:57925"/>
        <dbReference type="ChEBI" id="CHEBI:90779"/>
        <dbReference type="EC" id="2.5.1.18"/>
    </reaction>
</comment>
<protein>
    <recommendedName>
        <fullName evidence="3">Glutathione S-transferase</fullName>
        <ecNumber evidence="3">2.5.1.18</ecNumber>
    </recommendedName>
</protein>
<gene>
    <name evidence="6" type="ORF">ACH5RR_037433</name>
</gene>
<feature type="domain" description="GST N-terminal" evidence="4">
    <location>
        <begin position="3"/>
        <end position="82"/>
    </location>
</feature>
<comment type="function">
    <text evidence="3">Is involved in the conjugation of reduced glutathione to a wide number of exogenous and endogenous hydrophobic electrophiles.</text>
</comment>
<dbReference type="InterPro" id="IPR036282">
    <property type="entry name" value="Glutathione-S-Trfase_C_sf"/>
</dbReference>
<reference evidence="6 7" key="1">
    <citation type="submission" date="2024-11" db="EMBL/GenBank/DDBJ databases">
        <title>A near-complete genome assembly of Cinchona calisaya.</title>
        <authorList>
            <person name="Lian D.C."/>
            <person name="Zhao X.W."/>
            <person name="Wei L."/>
        </authorList>
    </citation>
    <scope>NUCLEOTIDE SEQUENCE [LARGE SCALE GENOMIC DNA]</scope>
    <source>
        <tissue evidence="6">Nenye</tissue>
    </source>
</reference>
<evidence type="ECO:0000259" key="4">
    <source>
        <dbReference type="PROSITE" id="PS50404"/>
    </source>
</evidence>
<dbReference type="InterPro" id="IPR045074">
    <property type="entry name" value="GST_C_Tau"/>
</dbReference>
<sequence>MGSEVILLDTYISMFGMRLRTALAEKGVKYEYREENLRNKSPFLLQMNPVHKKVPVLVHNGKPICESLIALQYIDEVWHDENPLLPPEPYKRARARFWADFVDQKVFVVGRKTWATKGEEQEAAKKEFIEILKTLERELGDKAYFGGESFGYVDVALIPYYSWFYAYETCGKFKIQPECPKFVAWAIRCMHRESVSKSLADPEKVYDFVQIFRKKYGIE</sequence>
<dbReference type="Gene3D" id="3.40.30.10">
    <property type="entry name" value="Glutaredoxin"/>
    <property type="match status" value="1"/>
</dbReference>
<dbReference type="SFLD" id="SFLDG00358">
    <property type="entry name" value="Main_(cytGST)"/>
    <property type="match status" value="1"/>
</dbReference>
<dbReference type="Proteomes" id="UP001630127">
    <property type="component" value="Unassembled WGS sequence"/>
</dbReference>
<dbReference type="EC" id="2.5.1.18" evidence="3"/>
<evidence type="ECO:0000256" key="3">
    <source>
        <dbReference type="RuleBase" id="RU369102"/>
    </source>
</evidence>
<name>A0ABD2YAC6_9GENT</name>
<evidence type="ECO:0000256" key="1">
    <source>
        <dbReference type="ARBA" id="ARBA00022679"/>
    </source>
</evidence>
<dbReference type="SUPFAM" id="SSF47616">
    <property type="entry name" value="GST C-terminal domain-like"/>
    <property type="match status" value="1"/>
</dbReference>
<organism evidence="6 7">
    <name type="scientific">Cinchona calisaya</name>
    <dbReference type="NCBI Taxonomy" id="153742"/>
    <lineage>
        <taxon>Eukaryota</taxon>
        <taxon>Viridiplantae</taxon>
        <taxon>Streptophyta</taxon>
        <taxon>Embryophyta</taxon>
        <taxon>Tracheophyta</taxon>
        <taxon>Spermatophyta</taxon>
        <taxon>Magnoliopsida</taxon>
        <taxon>eudicotyledons</taxon>
        <taxon>Gunneridae</taxon>
        <taxon>Pentapetalae</taxon>
        <taxon>asterids</taxon>
        <taxon>lamiids</taxon>
        <taxon>Gentianales</taxon>
        <taxon>Rubiaceae</taxon>
        <taxon>Cinchonoideae</taxon>
        <taxon>Cinchoneae</taxon>
        <taxon>Cinchona</taxon>
    </lineage>
</organism>
<dbReference type="InterPro" id="IPR004045">
    <property type="entry name" value="Glutathione_S-Trfase_N"/>
</dbReference>
<dbReference type="InterPro" id="IPR045073">
    <property type="entry name" value="Omega/Tau-like"/>
</dbReference>
<dbReference type="Pfam" id="PF02798">
    <property type="entry name" value="GST_N"/>
    <property type="match status" value="1"/>
</dbReference>
<dbReference type="InterPro" id="IPR036249">
    <property type="entry name" value="Thioredoxin-like_sf"/>
</dbReference>